<reference evidence="1 2" key="1">
    <citation type="submission" date="2007-01" db="EMBL/GenBank/DDBJ databases">
        <authorList>
            <person name="Haygood M."/>
            <person name="Podell S."/>
            <person name="Anderson C."/>
            <person name="Hopkinson B."/>
            <person name="Roe K."/>
            <person name="Barbeau K."/>
            <person name="Gaasterland T."/>
            <person name="Ferriera S."/>
            <person name="Johnson J."/>
            <person name="Kravitz S."/>
            <person name="Beeson K."/>
            <person name="Sutton G."/>
            <person name="Rogers Y.-H."/>
            <person name="Friedman R."/>
            <person name="Frazier M."/>
            <person name="Venter J.C."/>
        </authorList>
    </citation>
    <scope>NUCLEOTIDE SEQUENCE [LARGE SCALE GENOMIC DNA]</scope>
    <source>
        <strain evidence="1 2">ATCC 23134</strain>
    </source>
</reference>
<keyword evidence="2" id="KW-1185">Reference proteome</keyword>
<comment type="caution">
    <text evidence="1">The sequence shown here is derived from an EMBL/GenBank/DDBJ whole genome shotgun (WGS) entry which is preliminary data.</text>
</comment>
<dbReference type="RefSeq" id="WP_002692542.1">
    <property type="nucleotide sequence ID" value="NZ_AAWS01000001.1"/>
</dbReference>
<evidence type="ECO:0000313" key="1">
    <source>
        <dbReference type="EMBL" id="EAY31824.1"/>
    </source>
</evidence>
<evidence type="ECO:0000313" key="2">
    <source>
        <dbReference type="Proteomes" id="UP000004095"/>
    </source>
</evidence>
<organism evidence="1 2">
    <name type="scientific">Microscilla marina ATCC 23134</name>
    <dbReference type="NCBI Taxonomy" id="313606"/>
    <lineage>
        <taxon>Bacteria</taxon>
        <taxon>Pseudomonadati</taxon>
        <taxon>Bacteroidota</taxon>
        <taxon>Cytophagia</taxon>
        <taxon>Cytophagales</taxon>
        <taxon>Microscillaceae</taxon>
        <taxon>Microscilla</taxon>
    </lineage>
</organism>
<dbReference type="SUPFAM" id="SSF48371">
    <property type="entry name" value="ARM repeat"/>
    <property type="match status" value="1"/>
</dbReference>
<gene>
    <name evidence="1" type="ORF">M23134_01853</name>
</gene>
<dbReference type="Proteomes" id="UP000004095">
    <property type="component" value="Unassembled WGS sequence"/>
</dbReference>
<evidence type="ECO:0008006" key="3">
    <source>
        <dbReference type="Google" id="ProtNLM"/>
    </source>
</evidence>
<dbReference type="InterPro" id="IPR016024">
    <property type="entry name" value="ARM-type_fold"/>
</dbReference>
<sequence length="174" mass="20052">MEIEELINMLSGTDFASKIDALTYIIEHKNNFNQTSFLPLLPHIHPLLNDQNIGIRSIAAFALSKVGNHTSIPFLNKSWFNAHIKEDEKKEKEKRDHLLNRQILIAIADIDKIELALPILRNFKEWSHQDKALAAECFGINLIDLLNYEKDLETRESVIKYLMKAGYEPGTRIK</sequence>
<dbReference type="EMBL" id="AAWS01000001">
    <property type="protein sequence ID" value="EAY31824.1"/>
    <property type="molecule type" value="Genomic_DNA"/>
</dbReference>
<protein>
    <recommendedName>
        <fullName evidence="3">HEAT repeat domain-containing protein</fullName>
    </recommendedName>
</protein>
<dbReference type="AlphaFoldDB" id="A1ZC22"/>
<name>A1ZC22_MICM2</name>
<accession>A1ZC22</accession>
<proteinExistence type="predicted"/>